<dbReference type="GO" id="GO:0004725">
    <property type="term" value="F:protein tyrosine phosphatase activity"/>
    <property type="evidence" value="ECO:0007669"/>
    <property type="project" value="UniProtKB-EC"/>
</dbReference>
<name>A0AB34H132_ESCRO</name>
<proteinExistence type="inferred from homology"/>
<accession>A0AB34H132</accession>
<organism evidence="6 7">
    <name type="scientific">Eschrichtius robustus</name>
    <name type="common">California gray whale</name>
    <name type="synonym">Eschrichtius gibbosus</name>
    <dbReference type="NCBI Taxonomy" id="9764"/>
    <lineage>
        <taxon>Eukaryota</taxon>
        <taxon>Metazoa</taxon>
        <taxon>Chordata</taxon>
        <taxon>Craniata</taxon>
        <taxon>Vertebrata</taxon>
        <taxon>Euteleostomi</taxon>
        <taxon>Mammalia</taxon>
        <taxon>Eutheria</taxon>
        <taxon>Laurasiatheria</taxon>
        <taxon>Artiodactyla</taxon>
        <taxon>Whippomorpha</taxon>
        <taxon>Cetacea</taxon>
        <taxon>Mysticeti</taxon>
        <taxon>Eschrichtiidae</taxon>
        <taxon>Eschrichtius</taxon>
    </lineage>
</organism>
<dbReference type="Pfam" id="PF22785">
    <property type="entry name" value="Tc-R-P"/>
    <property type="match status" value="1"/>
</dbReference>
<protein>
    <recommendedName>
        <fullName evidence="2">protein-tyrosine-phosphatase</fullName>
        <ecNumber evidence="2">3.1.3.48</ecNumber>
    </recommendedName>
</protein>
<dbReference type="GO" id="GO:0004722">
    <property type="term" value="F:protein serine/threonine phosphatase activity"/>
    <property type="evidence" value="ECO:0007669"/>
    <property type="project" value="UniProtKB-EC"/>
</dbReference>
<evidence type="ECO:0000313" key="7">
    <source>
        <dbReference type="Proteomes" id="UP001159641"/>
    </source>
</evidence>
<keyword evidence="7" id="KW-1185">Reference proteome</keyword>
<dbReference type="Proteomes" id="UP001159641">
    <property type="component" value="Unassembled WGS sequence"/>
</dbReference>
<dbReference type="SUPFAM" id="SSF52799">
    <property type="entry name" value="(Phosphotyrosine protein) phosphatases II"/>
    <property type="match status" value="1"/>
</dbReference>
<dbReference type="InterPro" id="IPR029021">
    <property type="entry name" value="Prot-tyrosine_phosphatase-like"/>
</dbReference>
<evidence type="ECO:0000256" key="2">
    <source>
        <dbReference type="ARBA" id="ARBA00013064"/>
    </source>
</evidence>
<reference evidence="6 7" key="1">
    <citation type="submission" date="2022-11" db="EMBL/GenBank/DDBJ databases">
        <title>Whole genome sequence of Eschrichtius robustus ER-17-0199.</title>
        <authorList>
            <person name="Bruniche-Olsen A."/>
            <person name="Black A.N."/>
            <person name="Fields C.J."/>
            <person name="Walden K."/>
            <person name="Dewoody J.A."/>
        </authorList>
    </citation>
    <scope>NUCLEOTIDE SEQUENCE [LARGE SCALE GENOMIC DNA]</scope>
    <source>
        <strain evidence="6">ER-17-0199</strain>
        <tissue evidence="6">Blubber</tissue>
    </source>
</reference>
<evidence type="ECO:0000256" key="5">
    <source>
        <dbReference type="ARBA" id="ARBA00047761"/>
    </source>
</evidence>
<gene>
    <name evidence="6" type="ORF">J1605_007946</name>
</gene>
<dbReference type="EC" id="3.1.3.48" evidence="2"/>
<sequence length="163" mass="18377">MTGAITELLRQYFSASHFSDGQEPSGKGYPLHAPEAYFPYFKKHNVTAIVRLNKKIYEAKRFTDAGFEHYDLFFIDGSTPSDNIVRRFLNICENTEGAIAVHCKGASEEAASALRGIRGSRIRQSDYKGLEHPWILESAGFPEPIPRAYQETIVFQLSVELES</sequence>
<dbReference type="Gene3D" id="3.90.190.10">
    <property type="entry name" value="Protein tyrosine phosphatase superfamily"/>
    <property type="match status" value="1"/>
</dbReference>
<comment type="caution">
    <text evidence="6">The sequence shown here is derived from an EMBL/GenBank/DDBJ whole genome shotgun (WGS) entry which is preliminary data.</text>
</comment>
<keyword evidence="4" id="KW-0904">Protein phosphatase</keyword>
<dbReference type="AlphaFoldDB" id="A0AB34H132"/>
<dbReference type="InterPro" id="IPR050561">
    <property type="entry name" value="PTP"/>
</dbReference>
<evidence type="ECO:0000313" key="6">
    <source>
        <dbReference type="EMBL" id="KAJ8784595.1"/>
    </source>
</evidence>
<comment type="catalytic activity">
    <reaction evidence="5">
        <text>O-phospho-L-seryl-[protein] + H2O = L-seryl-[protein] + phosphate</text>
        <dbReference type="Rhea" id="RHEA:20629"/>
        <dbReference type="Rhea" id="RHEA-COMP:9863"/>
        <dbReference type="Rhea" id="RHEA-COMP:11604"/>
        <dbReference type="ChEBI" id="CHEBI:15377"/>
        <dbReference type="ChEBI" id="CHEBI:29999"/>
        <dbReference type="ChEBI" id="CHEBI:43474"/>
        <dbReference type="ChEBI" id="CHEBI:83421"/>
        <dbReference type="EC" id="3.1.3.16"/>
    </reaction>
</comment>
<keyword evidence="3" id="KW-0378">Hydrolase</keyword>
<dbReference type="EMBL" id="JAIQCJ010002042">
    <property type="protein sequence ID" value="KAJ8784595.1"/>
    <property type="molecule type" value="Genomic_DNA"/>
</dbReference>
<evidence type="ECO:0000256" key="3">
    <source>
        <dbReference type="ARBA" id="ARBA00022801"/>
    </source>
</evidence>
<comment type="similarity">
    <text evidence="1">Belongs to the protein-tyrosine phosphatase family. Non-receptor class CDC14 subfamily.</text>
</comment>
<evidence type="ECO:0000256" key="4">
    <source>
        <dbReference type="ARBA" id="ARBA00022912"/>
    </source>
</evidence>
<dbReference type="FunFam" id="3.90.190.10:FF:000006">
    <property type="entry name" value="Dual specificity protein phosphatase CDC14B"/>
    <property type="match status" value="1"/>
</dbReference>
<evidence type="ECO:0000256" key="1">
    <source>
        <dbReference type="ARBA" id="ARBA00007315"/>
    </source>
</evidence>
<dbReference type="PANTHER" id="PTHR23339">
    <property type="entry name" value="TYROSINE SPECIFIC PROTEIN PHOSPHATASE AND DUAL SPECIFICITY PROTEIN PHOSPHATASE"/>
    <property type="match status" value="1"/>
</dbReference>